<dbReference type="OMA" id="NDWVYEA"/>
<dbReference type="PANTHER" id="PTHR37540:SF5">
    <property type="entry name" value="TRANSCRIPTION FACTOR DOMAIN-CONTAINING PROTEIN"/>
    <property type="match status" value="1"/>
</dbReference>
<evidence type="ECO:0000256" key="1">
    <source>
        <dbReference type="SAM" id="MobiDB-lite"/>
    </source>
</evidence>
<feature type="compositionally biased region" description="Basic and acidic residues" evidence="1">
    <location>
        <begin position="69"/>
        <end position="87"/>
    </location>
</feature>
<dbReference type="PANTHER" id="PTHR37540">
    <property type="entry name" value="TRANSCRIPTION FACTOR (ACR-2), PUTATIVE-RELATED-RELATED"/>
    <property type="match status" value="1"/>
</dbReference>
<dbReference type="STRING" id="105696.A0A1Y2LWK2"/>
<name>A0A1Y2LWK2_EPING</name>
<evidence type="ECO:0000313" key="3">
    <source>
        <dbReference type="Proteomes" id="UP000193240"/>
    </source>
</evidence>
<sequence>MASERPIPATERDAPPSETTDQIKASKLKRRRVKRDGPPQLQFLVATDPSQFRGEDAKRSVRSQAMIHWRHEEDKKRKSDEKSRPASDARSNFNSDASTSCGRTSAVPLRARDSPPTRAPTEGPPYMPQDATSFNGLYPPGWYSDPSQSVGIGSSSWQLTASETAKYFPRYKPLKASEESAVIHYEQSEVHEERQLRKLISGLATFYNIGGLPDPFDVMPQFRNPRLNALYLSRNCMRAFASEVTVKKWLPLLLSHPHIILSSTVLASTWVDMNSGCSGDSATTTMVKQETIGMIKERFNDTTTQMDDITFITILHLFAGEMWVCNEAVLRTHETGLATLATKRGGLSTFVHNRTVAEVALANAYHCDIFCEFETLPAFKVRLPDITPITNETALPESPLYCPRHDFFTILHDPKCSSSTLELLSDMRNITDTFVAHNTALNTVHDADAVDIDGLSPPNEAYEAFINAVRTRLSLLPSAYAPGSSVSGDWLYESCRIAAIIYTTAIAMGVPFSIAADPLYIANESSFPSWDDDEYLPKPHLSQVLYETLQRSDTSNMWGDMSGVLYWVSAVGAAAARRPQTMDMTQRVRFEPDAYAVWVRRCLIMTATRTMIVLIFEQPAAVIAAQRQLLKVQELIGSHASRRLET</sequence>
<accession>A0A1Y2LWK2</accession>
<organism evidence="2 3">
    <name type="scientific">Epicoccum nigrum</name>
    <name type="common">Soil fungus</name>
    <name type="synonym">Epicoccum purpurascens</name>
    <dbReference type="NCBI Taxonomy" id="105696"/>
    <lineage>
        <taxon>Eukaryota</taxon>
        <taxon>Fungi</taxon>
        <taxon>Dikarya</taxon>
        <taxon>Ascomycota</taxon>
        <taxon>Pezizomycotina</taxon>
        <taxon>Dothideomycetes</taxon>
        <taxon>Pleosporomycetidae</taxon>
        <taxon>Pleosporales</taxon>
        <taxon>Pleosporineae</taxon>
        <taxon>Didymellaceae</taxon>
        <taxon>Epicoccum</taxon>
    </lineage>
</organism>
<dbReference type="EMBL" id="KZ107847">
    <property type="protein sequence ID" value="OSS48022.1"/>
    <property type="molecule type" value="Genomic_DNA"/>
</dbReference>
<gene>
    <name evidence="2" type="ORF">B5807_06514</name>
</gene>
<keyword evidence="3" id="KW-1185">Reference proteome</keyword>
<proteinExistence type="predicted"/>
<dbReference type="Proteomes" id="UP000193240">
    <property type="component" value="Unassembled WGS sequence"/>
</dbReference>
<protein>
    <recommendedName>
        <fullName evidence="4">Transcription factor domain-containing protein</fullName>
    </recommendedName>
</protein>
<dbReference type="InParanoid" id="A0A1Y2LWK2"/>
<feature type="compositionally biased region" description="Polar residues" evidence="1">
    <location>
        <begin position="89"/>
        <end position="103"/>
    </location>
</feature>
<dbReference type="AlphaFoldDB" id="A0A1Y2LWK2"/>
<feature type="region of interest" description="Disordered" evidence="1">
    <location>
        <begin position="1"/>
        <end position="131"/>
    </location>
</feature>
<reference evidence="2 3" key="1">
    <citation type="journal article" date="2017" name="Genome Announc.">
        <title>Genome sequence of the saprophytic ascomycete Epicoccum nigrum ICMP 19927 strain isolated from New Zealand.</title>
        <authorList>
            <person name="Fokin M."/>
            <person name="Fleetwood D."/>
            <person name="Weir B.S."/>
            <person name="Villas-Boas S.G."/>
        </authorList>
    </citation>
    <scope>NUCLEOTIDE SEQUENCE [LARGE SCALE GENOMIC DNA]</scope>
    <source>
        <strain evidence="2 3">ICMP 19927</strain>
    </source>
</reference>
<evidence type="ECO:0008006" key="4">
    <source>
        <dbReference type="Google" id="ProtNLM"/>
    </source>
</evidence>
<evidence type="ECO:0000313" key="2">
    <source>
        <dbReference type="EMBL" id="OSS48022.1"/>
    </source>
</evidence>